<sequence length="560" mass="60185">MAPWQQLAEQHRNGQQAAIPKAWIIPDSKISQLVGAGTPSEGSLITLKAAQESGLLSPLELEITEKYDASDLIQKMASGELTAEDVTVAFCKRAAIAQQLTSCLTEIFFEEAIARAKELDTQFKDTGKTAGPFHGLPISMKDSFCVKGHHSTMGYVANISRPAAADNSPLVDMLLEDGAVLYCKTNIPQTLMTADSENNIFGRTLNPHKTSLTAGGSSGGEGAIVAFRASPLGVGTDIAGSIRIPSLCCGVYGFKPTADRIPYGGQGDTPFPAVHLPGTIVPCAGPLANSVQDLEFFMKTVIDKQPWRYDHTSFNVGWRSLESSADKALTIGVLPEDPEYPFSPPVRRCLDGACASLAAAGHKLVYIPEDKLSSAGLAGRLAYQFYALSPSGFDSREEIIGEPQVTSVAKGVHPFSQAGFPVDPALGLEDKFHQLNGARDAFAKAWQKIWRDNDLDVVLAPGANTTAVPHDAYGVPVYTMIWNLLNASLHFFFPAGIIPYGKSSKELDSTPFKPTAPFEAEYDPQAWDGAPCAIQVVAPSFKDEECLKAMRLIDQALHRT</sequence>
<evidence type="ECO:0000259" key="7">
    <source>
        <dbReference type="Pfam" id="PF01425"/>
    </source>
</evidence>
<dbReference type="InterPro" id="IPR036928">
    <property type="entry name" value="AS_sf"/>
</dbReference>
<evidence type="ECO:0000256" key="1">
    <source>
        <dbReference type="ARBA" id="ARBA00001311"/>
    </source>
</evidence>
<dbReference type="GeneID" id="19271519"/>
<feature type="binding site" evidence="6">
    <location>
        <position position="191"/>
    </location>
    <ligand>
        <name>substrate</name>
    </ligand>
</feature>
<dbReference type="PANTHER" id="PTHR46072:SF3">
    <property type="entry name" value="AMIDASE"/>
    <property type="match status" value="1"/>
</dbReference>
<dbReference type="STRING" id="1229662.W3X641"/>
<dbReference type="RefSeq" id="XP_007833278.1">
    <property type="nucleotide sequence ID" value="XM_007835087.1"/>
</dbReference>
<dbReference type="OMA" id="GQSEYPF"/>
<evidence type="ECO:0000256" key="6">
    <source>
        <dbReference type="PIRSR" id="PIRSR001221-2"/>
    </source>
</evidence>
<protein>
    <recommendedName>
        <fullName evidence="3">amidase</fullName>
        <ecNumber evidence="3">3.5.1.4</ecNumber>
    </recommendedName>
</protein>
<proteinExistence type="inferred from homology"/>
<dbReference type="InParanoid" id="W3X641"/>
<feature type="domain" description="Amidase" evidence="7">
    <location>
        <begin position="85"/>
        <end position="547"/>
    </location>
</feature>
<comment type="catalytic activity">
    <reaction evidence="1">
        <text>a monocarboxylic acid amide + H2O = a monocarboxylate + NH4(+)</text>
        <dbReference type="Rhea" id="RHEA:12020"/>
        <dbReference type="ChEBI" id="CHEBI:15377"/>
        <dbReference type="ChEBI" id="CHEBI:28938"/>
        <dbReference type="ChEBI" id="CHEBI:35757"/>
        <dbReference type="ChEBI" id="CHEBI:83628"/>
        <dbReference type="EC" id="3.5.1.4"/>
    </reaction>
</comment>
<evidence type="ECO:0000256" key="3">
    <source>
        <dbReference type="ARBA" id="ARBA00012922"/>
    </source>
</evidence>
<dbReference type="EC" id="3.5.1.4" evidence="3"/>
<dbReference type="InterPro" id="IPR020556">
    <property type="entry name" value="Amidase_CS"/>
</dbReference>
<dbReference type="AlphaFoldDB" id="W3X641"/>
<comment type="similarity">
    <text evidence="2">Belongs to the amidase family.</text>
</comment>
<name>W3X641_PESFW</name>
<dbReference type="PANTHER" id="PTHR46072">
    <property type="entry name" value="AMIDASE-RELATED-RELATED"/>
    <property type="match status" value="1"/>
</dbReference>
<feature type="active site" description="Acyl-ester intermediate" evidence="5">
    <location>
        <position position="241"/>
    </location>
</feature>
<evidence type="ECO:0000313" key="8">
    <source>
        <dbReference type="EMBL" id="ETS81504.1"/>
    </source>
</evidence>
<feature type="binding site" evidence="6">
    <location>
        <begin position="238"/>
        <end position="241"/>
    </location>
    <ligand>
        <name>substrate</name>
    </ligand>
</feature>
<feature type="binding site" evidence="6">
    <location>
        <position position="217"/>
    </location>
    <ligand>
        <name>substrate</name>
    </ligand>
</feature>
<evidence type="ECO:0000313" key="9">
    <source>
        <dbReference type="Proteomes" id="UP000030651"/>
    </source>
</evidence>
<reference evidence="9" key="1">
    <citation type="journal article" date="2015" name="BMC Genomics">
        <title>Genomic and transcriptomic analysis of the endophytic fungus Pestalotiopsis fici reveals its lifestyle and high potential for synthesis of natural products.</title>
        <authorList>
            <person name="Wang X."/>
            <person name="Zhang X."/>
            <person name="Liu L."/>
            <person name="Xiang M."/>
            <person name="Wang W."/>
            <person name="Sun X."/>
            <person name="Che Y."/>
            <person name="Guo L."/>
            <person name="Liu G."/>
            <person name="Guo L."/>
            <person name="Wang C."/>
            <person name="Yin W.B."/>
            <person name="Stadler M."/>
            <person name="Zhang X."/>
            <person name="Liu X."/>
        </authorList>
    </citation>
    <scope>NUCLEOTIDE SEQUENCE [LARGE SCALE GENOMIC DNA]</scope>
    <source>
        <strain evidence="9">W106-1 / CGMCC3.15140</strain>
    </source>
</reference>
<dbReference type="InterPro" id="IPR023631">
    <property type="entry name" value="Amidase_dom"/>
</dbReference>
<evidence type="ECO:0000256" key="2">
    <source>
        <dbReference type="ARBA" id="ARBA00009199"/>
    </source>
</evidence>
<dbReference type="eggNOG" id="KOG1212">
    <property type="taxonomic scope" value="Eukaryota"/>
</dbReference>
<evidence type="ECO:0000256" key="4">
    <source>
        <dbReference type="ARBA" id="ARBA00022801"/>
    </source>
</evidence>
<organism evidence="8 9">
    <name type="scientific">Pestalotiopsis fici (strain W106-1 / CGMCC3.15140)</name>
    <dbReference type="NCBI Taxonomy" id="1229662"/>
    <lineage>
        <taxon>Eukaryota</taxon>
        <taxon>Fungi</taxon>
        <taxon>Dikarya</taxon>
        <taxon>Ascomycota</taxon>
        <taxon>Pezizomycotina</taxon>
        <taxon>Sordariomycetes</taxon>
        <taxon>Xylariomycetidae</taxon>
        <taxon>Amphisphaeriales</taxon>
        <taxon>Sporocadaceae</taxon>
        <taxon>Pestalotiopsis</taxon>
    </lineage>
</organism>
<keyword evidence="4" id="KW-0378">Hydrolase</keyword>
<evidence type="ECO:0000256" key="5">
    <source>
        <dbReference type="PIRSR" id="PIRSR001221-1"/>
    </source>
</evidence>
<dbReference type="Proteomes" id="UP000030651">
    <property type="component" value="Unassembled WGS sequence"/>
</dbReference>
<dbReference type="OrthoDB" id="6428749at2759"/>
<keyword evidence="9" id="KW-1185">Reference proteome</keyword>
<feature type="active site" description="Charge relay system" evidence="5">
    <location>
        <position position="141"/>
    </location>
</feature>
<dbReference type="HOGENOM" id="CLU_009600_9_2_1"/>
<accession>W3X641</accession>
<dbReference type="EMBL" id="KI912112">
    <property type="protein sequence ID" value="ETS81504.1"/>
    <property type="molecule type" value="Genomic_DNA"/>
</dbReference>
<gene>
    <name evidence="8" type="ORF">PFICI_06506</name>
</gene>
<dbReference type="SUPFAM" id="SSF75304">
    <property type="entry name" value="Amidase signature (AS) enzymes"/>
    <property type="match status" value="1"/>
</dbReference>
<dbReference type="Pfam" id="PF01425">
    <property type="entry name" value="Amidase"/>
    <property type="match status" value="1"/>
</dbReference>
<dbReference type="Gene3D" id="3.90.1300.10">
    <property type="entry name" value="Amidase signature (AS) domain"/>
    <property type="match status" value="1"/>
</dbReference>
<dbReference type="PROSITE" id="PS00571">
    <property type="entry name" value="AMIDASES"/>
    <property type="match status" value="1"/>
</dbReference>
<feature type="active site" description="Charge relay system" evidence="5">
    <location>
        <position position="217"/>
    </location>
</feature>
<dbReference type="PIRSF" id="PIRSF001221">
    <property type="entry name" value="Amidase_fungi"/>
    <property type="match status" value="1"/>
</dbReference>
<dbReference type="GO" id="GO:0004040">
    <property type="term" value="F:amidase activity"/>
    <property type="evidence" value="ECO:0007669"/>
    <property type="project" value="UniProtKB-EC"/>
</dbReference>
<dbReference type="KEGG" id="pfy:PFICI_06506"/>